<evidence type="ECO:0000259" key="1">
    <source>
        <dbReference type="Pfam" id="PF01636"/>
    </source>
</evidence>
<gene>
    <name evidence="2" type="ORF">K431DRAFT_283937</name>
</gene>
<dbReference type="PANTHER" id="PTHR21310:SF54">
    <property type="entry name" value="AMINOGLYCOSIDE PHOSPHOTRANSFERASE DOMAIN-CONTAINING PROTEIN"/>
    <property type="match status" value="1"/>
</dbReference>
<evidence type="ECO:0000313" key="3">
    <source>
        <dbReference type="Proteomes" id="UP000799441"/>
    </source>
</evidence>
<accession>A0A9P4UQ72</accession>
<dbReference type="EMBL" id="MU003782">
    <property type="protein sequence ID" value="KAF2722519.1"/>
    <property type="molecule type" value="Genomic_DNA"/>
</dbReference>
<dbReference type="InterPro" id="IPR002575">
    <property type="entry name" value="Aminoglycoside_PTrfase"/>
</dbReference>
<dbReference type="Proteomes" id="UP000799441">
    <property type="component" value="Unassembled WGS sequence"/>
</dbReference>
<comment type="caution">
    <text evidence="2">The sequence shown here is derived from an EMBL/GenBank/DDBJ whole genome shotgun (WGS) entry which is preliminary data.</text>
</comment>
<dbReference type="InterPro" id="IPR051678">
    <property type="entry name" value="AGP_Transferase"/>
</dbReference>
<feature type="domain" description="Aminoglycoside phosphotransferase" evidence="1">
    <location>
        <begin position="76"/>
        <end position="277"/>
    </location>
</feature>
<evidence type="ECO:0000313" key="2">
    <source>
        <dbReference type="EMBL" id="KAF2722519.1"/>
    </source>
</evidence>
<keyword evidence="3" id="KW-1185">Reference proteome</keyword>
<dbReference type="SUPFAM" id="SSF56112">
    <property type="entry name" value="Protein kinase-like (PK-like)"/>
    <property type="match status" value="1"/>
</dbReference>
<organism evidence="2 3">
    <name type="scientific">Polychaeton citri CBS 116435</name>
    <dbReference type="NCBI Taxonomy" id="1314669"/>
    <lineage>
        <taxon>Eukaryota</taxon>
        <taxon>Fungi</taxon>
        <taxon>Dikarya</taxon>
        <taxon>Ascomycota</taxon>
        <taxon>Pezizomycotina</taxon>
        <taxon>Dothideomycetes</taxon>
        <taxon>Dothideomycetidae</taxon>
        <taxon>Capnodiales</taxon>
        <taxon>Capnodiaceae</taxon>
        <taxon>Polychaeton</taxon>
    </lineage>
</organism>
<reference evidence="2" key="1">
    <citation type="journal article" date="2020" name="Stud. Mycol.">
        <title>101 Dothideomycetes genomes: a test case for predicting lifestyles and emergence of pathogens.</title>
        <authorList>
            <person name="Haridas S."/>
            <person name="Albert R."/>
            <person name="Binder M."/>
            <person name="Bloem J."/>
            <person name="Labutti K."/>
            <person name="Salamov A."/>
            <person name="Andreopoulos B."/>
            <person name="Baker S."/>
            <person name="Barry K."/>
            <person name="Bills G."/>
            <person name="Bluhm B."/>
            <person name="Cannon C."/>
            <person name="Castanera R."/>
            <person name="Culley D."/>
            <person name="Daum C."/>
            <person name="Ezra D."/>
            <person name="Gonzalez J."/>
            <person name="Henrissat B."/>
            <person name="Kuo A."/>
            <person name="Liang C."/>
            <person name="Lipzen A."/>
            <person name="Lutzoni F."/>
            <person name="Magnuson J."/>
            <person name="Mondo S."/>
            <person name="Nolan M."/>
            <person name="Ohm R."/>
            <person name="Pangilinan J."/>
            <person name="Park H.-J."/>
            <person name="Ramirez L."/>
            <person name="Alfaro M."/>
            <person name="Sun H."/>
            <person name="Tritt A."/>
            <person name="Yoshinaga Y."/>
            <person name="Zwiers L.-H."/>
            <person name="Turgeon B."/>
            <person name="Goodwin S."/>
            <person name="Spatafora J."/>
            <person name="Crous P."/>
            <person name="Grigoriev I."/>
        </authorList>
    </citation>
    <scope>NUCLEOTIDE SEQUENCE</scope>
    <source>
        <strain evidence="2">CBS 116435</strain>
    </source>
</reference>
<protein>
    <submittedName>
        <fullName evidence="2">Kinase-like protein</fullName>
    </submittedName>
</protein>
<keyword evidence="2" id="KW-0808">Transferase</keyword>
<dbReference type="PANTHER" id="PTHR21310">
    <property type="entry name" value="AMINOGLYCOSIDE PHOSPHOTRANSFERASE-RELATED-RELATED"/>
    <property type="match status" value="1"/>
</dbReference>
<dbReference type="AlphaFoldDB" id="A0A9P4UQ72"/>
<keyword evidence="2" id="KW-0418">Kinase</keyword>
<name>A0A9P4UQ72_9PEZI</name>
<dbReference type="Gene3D" id="3.90.1200.10">
    <property type="match status" value="1"/>
</dbReference>
<dbReference type="GO" id="GO:0016301">
    <property type="term" value="F:kinase activity"/>
    <property type="evidence" value="ECO:0007669"/>
    <property type="project" value="UniProtKB-KW"/>
</dbReference>
<dbReference type="InterPro" id="IPR011009">
    <property type="entry name" value="Kinase-like_dom_sf"/>
</dbReference>
<dbReference type="OrthoDB" id="5404599at2759"/>
<sequence>MVQIPPREIDLLLQASKKDFDVPNSTYFQVSGRELPDPSTVDVKGIQDVAIFPEQQLAVKYGREVTVDEAIAMWTVRKLLVDKLPVPELYGWRIRDRNVLIYMELIPGVTLERRWDEADFGEVGKAAVCKELNGMLTLLHQLRQEPSDAFIGSIPGGPLLDRVFEERPTAGPFRTLEKFYSWMEWLPQRFLQASQRYRDPFLELMPKDSSIVFTHADVHPRNIMVTASGPPRVLAIIDWGQSGWYPDWWEHFKMCYTTHYEGDWRMNWIPKIVRDREDERYLMSEYAMTIGAV</sequence>
<proteinExistence type="predicted"/>
<dbReference type="Pfam" id="PF01636">
    <property type="entry name" value="APH"/>
    <property type="match status" value="1"/>
</dbReference>